<dbReference type="Pfam" id="PF13344">
    <property type="entry name" value="Hydrolase_6"/>
    <property type="match status" value="1"/>
</dbReference>
<dbReference type="PANTHER" id="PTHR14269:SF4">
    <property type="entry name" value="CAT EYE SYNDROME CRITICAL REGION PROTEIN 5"/>
    <property type="match status" value="1"/>
</dbReference>
<dbReference type="InterPro" id="IPR006353">
    <property type="entry name" value="HAD-SF_hydro_IIA_CECR5"/>
</dbReference>
<dbReference type="NCBIfam" id="TIGR01456">
    <property type="entry name" value="CECR5"/>
    <property type="match status" value="1"/>
</dbReference>
<dbReference type="GO" id="GO:0005739">
    <property type="term" value="C:mitochondrion"/>
    <property type="evidence" value="ECO:0007669"/>
    <property type="project" value="TreeGrafter"/>
</dbReference>
<dbReference type="SUPFAM" id="SSF56784">
    <property type="entry name" value="HAD-like"/>
    <property type="match status" value="1"/>
</dbReference>
<evidence type="ECO:0000313" key="1">
    <source>
        <dbReference type="EMBL" id="OAE25514.1"/>
    </source>
</evidence>
<keyword evidence="2" id="KW-1185">Reference proteome</keyword>
<comment type="caution">
    <text evidence="1">The sequence shown here is derived from an EMBL/GenBank/DDBJ whole genome shotgun (WGS) entry which is preliminary data.</text>
</comment>
<proteinExistence type="predicted"/>
<dbReference type="Gene3D" id="3.40.50.1000">
    <property type="entry name" value="HAD superfamily/HAD-like"/>
    <property type="match status" value="2"/>
</dbReference>
<evidence type="ECO:0000313" key="2">
    <source>
        <dbReference type="Proteomes" id="UP000077202"/>
    </source>
</evidence>
<protein>
    <submittedName>
        <fullName evidence="1">Uncharacterized protein</fullName>
    </submittedName>
</protein>
<dbReference type="InterPro" id="IPR036412">
    <property type="entry name" value="HAD-like_sf"/>
</dbReference>
<dbReference type="Pfam" id="PF13242">
    <property type="entry name" value="Hydrolase_like"/>
    <property type="match status" value="1"/>
</dbReference>
<name>A0A176VXG7_MARPO</name>
<dbReference type="Proteomes" id="UP000077202">
    <property type="component" value="Unassembled WGS sequence"/>
</dbReference>
<dbReference type="GO" id="GO:0046474">
    <property type="term" value="P:glycerophospholipid biosynthetic process"/>
    <property type="evidence" value="ECO:0007669"/>
    <property type="project" value="TreeGrafter"/>
</dbReference>
<dbReference type="AlphaFoldDB" id="A0A176VXG7"/>
<dbReference type="InterPro" id="IPR023214">
    <property type="entry name" value="HAD_sf"/>
</dbReference>
<accession>A0A176VXG7</accession>
<dbReference type="InterPro" id="IPR050324">
    <property type="entry name" value="CDP-alcohol_PTase-I"/>
</dbReference>
<dbReference type="InterPro" id="IPR006357">
    <property type="entry name" value="HAD-SF_hydro_IIA"/>
</dbReference>
<dbReference type="PANTHER" id="PTHR14269">
    <property type="entry name" value="CDP-DIACYLGLYCEROL--GLYCEROL-3-PHOSPHATE 3-PHOSPHATIDYLTRANSFERASE-RELATED"/>
    <property type="match status" value="1"/>
</dbReference>
<sequence>MASAVLRRRDLSKMWLGVDVLLRGHGGRFCRNFTSRRAPGGSRSESVLHVRFVTHFAIAFDIDGVLLRGGTPIPGAPAALRLLYDDPTLPAQLRIPYIFLTNGGGTTEAARALELSKQLHVPVLPDQVILGHTPFRKLADLFRNQRVLAVGKGEPDAVLRSYGFDHVVHMDSFVKEFENIDGLGRFKPWNQPLKEDDATPAADHLSKLAGVFVVSDPVDWSRDLQVICDVLRSDGKPGTEAVPGRPQPPIFFAADDYDYQSTFPVPRLGMGAFRIALESIYNRLPSAPLQYVSYGKPQLTVYKHAEHVLHDLSTQIISGALVGAPKTREPMHPPFESIYMIGDNPSTDILGARIAGPPWFPILTRTGCYRGQSISRLYEAGKVVEDVEEAVDFIIRREGLQ</sequence>
<dbReference type="NCBIfam" id="TIGR01460">
    <property type="entry name" value="HAD-SF-IIA"/>
    <property type="match status" value="1"/>
</dbReference>
<organism evidence="1 2">
    <name type="scientific">Marchantia polymorpha subsp. ruderalis</name>
    <dbReference type="NCBI Taxonomy" id="1480154"/>
    <lineage>
        <taxon>Eukaryota</taxon>
        <taxon>Viridiplantae</taxon>
        <taxon>Streptophyta</taxon>
        <taxon>Embryophyta</taxon>
        <taxon>Marchantiophyta</taxon>
        <taxon>Marchantiopsida</taxon>
        <taxon>Marchantiidae</taxon>
        <taxon>Marchantiales</taxon>
        <taxon>Marchantiaceae</taxon>
        <taxon>Marchantia</taxon>
    </lineage>
</organism>
<dbReference type="EMBL" id="LVLJ01002329">
    <property type="protein sequence ID" value="OAE25514.1"/>
    <property type="molecule type" value="Genomic_DNA"/>
</dbReference>
<reference evidence="1" key="1">
    <citation type="submission" date="2016-03" db="EMBL/GenBank/DDBJ databases">
        <title>Mechanisms controlling the formation of the plant cell surface in tip-growing cells are functionally conserved among land plants.</title>
        <authorList>
            <person name="Honkanen S."/>
            <person name="Jones V.A."/>
            <person name="Morieri G."/>
            <person name="Champion C."/>
            <person name="Hetherington A.J."/>
            <person name="Kelly S."/>
            <person name="Saint-Marcoux D."/>
            <person name="Proust H."/>
            <person name="Prescott H."/>
            <person name="Dolan L."/>
        </authorList>
    </citation>
    <scope>NUCLEOTIDE SEQUENCE [LARGE SCALE GENOMIC DNA]</scope>
    <source>
        <tissue evidence="1">Whole gametophyte</tissue>
    </source>
</reference>
<gene>
    <name evidence="1" type="ORF">AXG93_1543s1310</name>
</gene>